<organism evidence="6 7">
    <name type="scientific">Dermatophagoides pteronyssinus</name>
    <name type="common">European house dust mite</name>
    <dbReference type="NCBI Taxonomy" id="6956"/>
    <lineage>
        <taxon>Eukaryota</taxon>
        <taxon>Metazoa</taxon>
        <taxon>Ecdysozoa</taxon>
        <taxon>Arthropoda</taxon>
        <taxon>Chelicerata</taxon>
        <taxon>Arachnida</taxon>
        <taxon>Acari</taxon>
        <taxon>Acariformes</taxon>
        <taxon>Sarcoptiformes</taxon>
        <taxon>Astigmata</taxon>
        <taxon>Psoroptidia</taxon>
        <taxon>Analgoidea</taxon>
        <taxon>Pyroglyphidae</taxon>
        <taxon>Dermatophagoidinae</taxon>
        <taxon>Dermatophagoides</taxon>
    </lineage>
</organism>
<dbReference type="Gene3D" id="1.10.1450.10">
    <property type="entry name" value="Tetraspanin"/>
    <property type="match status" value="1"/>
</dbReference>
<dbReference type="SUPFAM" id="SSF48652">
    <property type="entry name" value="Tetraspanin"/>
    <property type="match status" value="1"/>
</dbReference>
<evidence type="ECO:0000256" key="5">
    <source>
        <dbReference type="SAM" id="Phobius"/>
    </source>
</evidence>
<feature type="transmembrane region" description="Helical" evidence="5">
    <location>
        <begin position="39"/>
        <end position="64"/>
    </location>
</feature>
<gene>
    <name evidence="6" type="primary">CD63_2</name>
    <name evidence="6" type="ORF">DERP_003662</name>
</gene>
<sequence length="534" mass="61691">MSTSGSLSRNSRQSRSLSGTSVGTTVYVRESLMASCSGALVKLALVLFNLILFCIGIFLAYTGYSIFDNKNQEWDAVINTNFKTGSIILIIFGVLIAFVAATGAFGACLENSSLLDAYGYIIFFLVIGEIVLFYFSFKYKDELVANLETGIKQAISRFDKDPRLSYGLQMIQKFFRCCGFEGPDDFGTTELPASCCDQMSKVTLDDPTASCPKDQIHFTNGCKHSPFIEKTLGSVTYASYALVLFQLVILALIIFVLWHAAFYDNLNDLDRQTIEFWFTDLNNLPNKYIDQYLKEYRFSTRKIKIFDSWIITNVLLSLMIFITGMIAMCFRSHNNSRNAMKIYRWIVIPLLLIFIISLFVFTYFLFKYWILFASGSAIKFIYENYNNNQHYYRWLMVYVHHTNQWLNCCDWYYLLEEYEQNNQSNQNFGHTNDSIPLSCCKQLKQYDHSLHSVGYFFNHQFNLTIINNKNYNYNDTLLKGTDFDSWCATKRILSTFERQCALSPIIVIMIILLIIIQSIVIIDISRLISISFYL</sequence>
<keyword evidence="7" id="KW-1185">Reference proteome</keyword>
<evidence type="ECO:0000256" key="2">
    <source>
        <dbReference type="ARBA" id="ARBA00022692"/>
    </source>
</evidence>
<keyword evidence="3 5" id="KW-1133">Transmembrane helix</keyword>
<dbReference type="CDD" id="cd03127">
    <property type="entry name" value="tetraspanin_LEL"/>
    <property type="match status" value="1"/>
</dbReference>
<comment type="subcellular location">
    <subcellularLocation>
        <location evidence="1">Membrane</location>
        <topology evidence="1">Multi-pass membrane protein</topology>
    </subcellularLocation>
</comment>
<feature type="transmembrane region" description="Helical" evidence="5">
    <location>
        <begin position="501"/>
        <end position="522"/>
    </location>
</feature>
<dbReference type="Pfam" id="PF00335">
    <property type="entry name" value="Tetraspanin"/>
    <property type="match status" value="1"/>
</dbReference>
<feature type="transmembrane region" description="Helical" evidence="5">
    <location>
        <begin position="309"/>
        <end position="330"/>
    </location>
</feature>
<feature type="transmembrane region" description="Helical" evidence="5">
    <location>
        <begin position="85"/>
        <end position="105"/>
    </location>
</feature>
<keyword evidence="2 5" id="KW-0812">Transmembrane</keyword>
<keyword evidence="4 5" id="KW-0472">Membrane</keyword>
<reference evidence="6 7" key="1">
    <citation type="journal article" date="2018" name="J. Allergy Clin. Immunol.">
        <title>High-quality assembly of Dermatophagoides pteronyssinus genome and transcriptome reveals a wide range of novel allergens.</title>
        <authorList>
            <person name="Liu X.Y."/>
            <person name="Yang K.Y."/>
            <person name="Wang M.Q."/>
            <person name="Kwok J.S."/>
            <person name="Zeng X."/>
            <person name="Yang Z."/>
            <person name="Xiao X.J."/>
            <person name="Lau C.P."/>
            <person name="Li Y."/>
            <person name="Huang Z.M."/>
            <person name="Ba J.G."/>
            <person name="Yim A.K."/>
            <person name="Ouyang C.Y."/>
            <person name="Ngai S.M."/>
            <person name="Chan T.F."/>
            <person name="Leung E.L."/>
            <person name="Liu L."/>
            <person name="Liu Z.G."/>
            <person name="Tsui S.K."/>
        </authorList>
    </citation>
    <scope>NUCLEOTIDE SEQUENCE [LARGE SCALE GENOMIC DNA]</scope>
    <source>
        <strain evidence="6">Derp</strain>
    </source>
</reference>
<proteinExistence type="predicted"/>
<feature type="transmembrane region" description="Helical" evidence="5">
    <location>
        <begin position="237"/>
        <end position="261"/>
    </location>
</feature>
<feature type="transmembrane region" description="Helical" evidence="5">
    <location>
        <begin position="342"/>
        <end position="366"/>
    </location>
</feature>
<dbReference type="EMBL" id="NJHN03000032">
    <property type="protein sequence ID" value="KAH9423383.1"/>
    <property type="molecule type" value="Genomic_DNA"/>
</dbReference>
<dbReference type="InterPro" id="IPR018499">
    <property type="entry name" value="Tetraspanin/Peripherin"/>
</dbReference>
<evidence type="ECO:0000256" key="3">
    <source>
        <dbReference type="ARBA" id="ARBA00022989"/>
    </source>
</evidence>
<feature type="transmembrane region" description="Helical" evidence="5">
    <location>
        <begin position="117"/>
        <end position="137"/>
    </location>
</feature>
<dbReference type="PRINTS" id="PR00259">
    <property type="entry name" value="TMFOUR"/>
</dbReference>
<protein>
    <submittedName>
        <fullName evidence="6">Cd63 antigen</fullName>
    </submittedName>
</protein>
<dbReference type="Proteomes" id="UP000887458">
    <property type="component" value="Unassembled WGS sequence"/>
</dbReference>
<dbReference type="InterPro" id="IPR008952">
    <property type="entry name" value="Tetraspanin_EC2_sf"/>
</dbReference>
<evidence type="ECO:0000313" key="7">
    <source>
        <dbReference type="Proteomes" id="UP000887458"/>
    </source>
</evidence>
<accession>A0ABQ8JL83</accession>
<evidence type="ECO:0000313" key="6">
    <source>
        <dbReference type="EMBL" id="KAH9423383.1"/>
    </source>
</evidence>
<comment type="caution">
    <text evidence="6">The sequence shown here is derived from an EMBL/GenBank/DDBJ whole genome shotgun (WGS) entry which is preliminary data.</text>
</comment>
<dbReference type="PANTHER" id="PTHR19282">
    <property type="entry name" value="TETRASPANIN"/>
    <property type="match status" value="1"/>
</dbReference>
<reference evidence="6 7" key="2">
    <citation type="journal article" date="2022" name="Mol. Biol. Evol.">
        <title>Comparative Genomics Reveals Insights into the Divergent Evolution of Astigmatic Mites and Household Pest Adaptations.</title>
        <authorList>
            <person name="Xiong Q."/>
            <person name="Wan A.T."/>
            <person name="Liu X."/>
            <person name="Fung C.S."/>
            <person name="Xiao X."/>
            <person name="Malainual N."/>
            <person name="Hou J."/>
            <person name="Wang L."/>
            <person name="Wang M."/>
            <person name="Yang K.Y."/>
            <person name="Cui Y."/>
            <person name="Leung E.L."/>
            <person name="Nong W."/>
            <person name="Shin S.K."/>
            <person name="Au S.W."/>
            <person name="Jeong K.Y."/>
            <person name="Chew F.T."/>
            <person name="Hui J.H."/>
            <person name="Leung T.F."/>
            <person name="Tungtrongchitr A."/>
            <person name="Zhong N."/>
            <person name="Liu Z."/>
            <person name="Tsui S.K."/>
        </authorList>
    </citation>
    <scope>NUCLEOTIDE SEQUENCE [LARGE SCALE GENOMIC DNA]</scope>
    <source>
        <strain evidence="6">Derp</strain>
    </source>
</reference>
<evidence type="ECO:0000256" key="1">
    <source>
        <dbReference type="ARBA" id="ARBA00004141"/>
    </source>
</evidence>
<name>A0ABQ8JL83_DERPT</name>
<evidence type="ECO:0000256" key="4">
    <source>
        <dbReference type="ARBA" id="ARBA00023136"/>
    </source>
</evidence>